<accession>A0A511V829</accession>
<dbReference type="RefSeq" id="WP_170230266.1">
    <property type="nucleotide sequence ID" value="NZ_BJXX01000117.1"/>
</dbReference>
<dbReference type="EMBL" id="BJXX01000117">
    <property type="protein sequence ID" value="GEN35105.1"/>
    <property type="molecule type" value="Genomic_DNA"/>
</dbReference>
<organism evidence="1 2">
    <name type="scientific">Aneurinibacillus danicus</name>
    <dbReference type="NCBI Taxonomy" id="267746"/>
    <lineage>
        <taxon>Bacteria</taxon>
        <taxon>Bacillati</taxon>
        <taxon>Bacillota</taxon>
        <taxon>Bacilli</taxon>
        <taxon>Bacillales</taxon>
        <taxon>Paenibacillaceae</taxon>
        <taxon>Aneurinibacillus group</taxon>
        <taxon>Aneurinibacillus</taxon>
    </lineage>
</organism>
<evidence type="ECO:0000313" key="1">
    <source>
        <dbReference type="EMBL" id="GEN35105.1"/>
    </source>
</evidence>
<sequence length="47" mass="5613">MNQLSDLFTLQESMAILFDADAVDRRDWLERITPAELEWYYANGYIQ</sequence>
<name>A0A511V829_9BACL</name>
<keyword evidence="2" id="KW-1185">Reference proteome</keyword>
<reference evidence="1 2" key="1">
    <citation type="submission" date="2019-07" db="EMBL/GenBank/DDBJ databases">
        <title>Whole genome shotgun sequence of Aneurinibacillus danicus NBRC 102444.</title>
        <authorList>
            <person name="Hosoyama A."/>
            <person name="Uohara A."/>
            <person name="Ohji S."/>
            <person name="Ichikawa N."/>
        </authorList>
    </citation>
    <scope>NUCLEOTIDE SEQUENCE [LARGE SCALE GENOMIC DNA]</scope>
    <source>
        <strain evidence="1 2">NBRC 102444</strain>
    </source>
</reference>
<proteinExistence type="predicted"/>
<gene>
    <name evidence="1" type="ORF">ADA01nite_25650</name>
</gene>
<dbReference type="Proteomes" id="UP000321157">
    <property type="component" value="Unassembled WGS sequence"/>
</dbReference>
<dbReference type="AlphaFoldDB" id="A0A511V829"/>
<comment type="caution">
    <text evidence="1">The sequence shown here is derived from an EMBL/GenBank/DDBJ whole genome shotgun (WGS) entry which is preliminary data.</text>
</comment>
<evidence type="ECO:0000313" key="2">
    <source>
        <dbReference type="Proteomes" id="UP000321157"/>
    </source>
</evidence>
<protein>
    <submittedName>
        <fullName evidence="1">Uncharacterized protein</fullName>
    </submittedName>
</protein>